<dbReference type="AlphaFoldDB" id="A0A8R1E407"/>
<keyword evidence="1" id="KW-0812">Transmembrane</keyword>
<protein>
    <submittedName>
        <fullName evidence="2">Uncharacterized protein</fullName>
    </submittedName>
</protein>
<keyword evidence="3" id="KW-1185">Reference proteome</keyword>
<evidence type="ECO:0000313" key="3">
    <source>
        <dbReference type="Proteomes" id="UP000005237"/>
    </source>
</evidence>
<feature type="transmembrane region" description="Helical" evidence="1">
    <location>
        <begin position="12"/>
        <end position="34"/>
    </location>
</feature>
<proteinExistence type="predicted"/>
<organism evidence="2 3">
    <name type="scientific">Caenorhabditis japonica</name>
    <dbReference type="NCBI Taxonomy" id="281687"/>
    <lineage>
        <taxon>Eukaryota</taxon>
        <taxon>Metazoa</taxon>
        <taxon>Ecdysozoa</taxon>
        <taxon>Nematoda</taxon>
        <taxon>Chromadorea</taxon>
        <taxon>Rhabditida</taxon>
        <taxon>Rhabditina</taxon>
        <taxon>Rhabditomorpha</taxon>
        <taxon>Rhabditoidea</taxon>
        <taxon>Rhabditidae</taxon>
        <taxon>Peloderinae</taxon>
        <taxon>Caenorhabditis</taxon>
    </lineage>
</organism>
<sequence>MPTTRDDPRFLKIGITFATIVCAGIFLLASLVVAQPGVEEYALHLLRETNSTNRIVLTMLAASTFESAMDLRSKSSGSKTAKTIRVMFSIITSHMRINNKYLPQQNQEFDVALHNETHYFLTAVLTNNADLNRTCSVPANMNQVSFIDYQGWVPLPEGVANFTSYQVWYKCGLIGATDFVLTELPSIGKEKESSLVTKGAPVFVVVFGVVGVILLSLFFVLYRCSTKFNAFVVPYFNRIIFWRRPDHILVQNEEHEMTEQ</sequence>
<evidence type="ECO:0000313" key="2">
    <source>
        <dbReference type="EnsemblMetazoa" id="CJA20150.1"/>
    </source>
</evidence>
<keyword evidence="1" id="KW-1133">Transmembrane helix</keyword>
<dbReference type="Proteomes" id="UP000005237">
    <property type="component" value="Unassembled WGS sequence"/>
</dbReference>
<dbReference type="EnsemblMetazoa" id="CJA20150.1">
    <property type="protein sequence ID" value="CJA20150.1"/>
    <property type="gene ID" value="WBGene00175721"/>
</dbReference>
<name>A0A8R1E407_CAEJA</name>
<keyword evidence="1" id="KW-0472">Membrane</keyword>
<reference evidence="2" key="2">
    <citation type="submission" date="2022-06" db="UniProtKB">
        <authorList>
            <consortium name="EnsemblMetazoa"/>
        </authorList>
    </citation>
    <scope>IDENTIFICATION</scope>
    <source>
        <strain evidence="2">DF5081</strain>
    </source>
</reference>
<accession>A0A8R1E407</accession>
<reference evidence="3" key="1">
    <citation type="submission" date="2010-08" db="EMBL/GenBank/DDBJ databases">
        <authorList>
            <consortium name="Caenorhabditis japonica Sequencing Consortium"/>
            <person name="Wilson R.K."/>
        </authorList>
    </citation>
    <scope>NUCLEOTIDE SEQUENCE [LARGE SCALE GENOMIC DNA]</scope>
    <source>
        <strain evidence="3">DF5081</strain>
    </source>
</reference>
<feature type="transmembrane region" description="Helical" evidence="1">
    <location>
        <begin position="199"/>
        <end position="222"/>
    </location>
</feature>
<evidence type="ECO:0000256" key="1">
    <source>
        <dbReference type="SAM" id="Phobius"/>
    </source>
</evidence>